<dbReference type="EMBL" id="BPVZ01000622">
    <property type="protein sequence ID" value="GKV52163.1"/>
    <property type="molecule type" value="Genomic_DNA"/>
</dbReference>
<evidence type="ECO:0000259" key="7">
    <source>
        <dbReference type="Pfam" id="PF00892"/>
    </source>
</evidence>
<feature type="domain" description="EamA" evidence="7">
    <location>
        <begin position="186"/>
        <end position="324"/>
    </location>
</feature>
<organism evidence="8 9">
    <name type="scientific">Rubroshorea leprosula</name>
    <dbReference type="NCBI Taxonomy" id="152421"/>
    <lineage>
        <taxon>Eukaryota</taxon>
        <taxon>Viridiplantae</taxon>
        <taxon>Streptophyta</taxon>
        <taxon>Embryophyta</taxon>
        <taxon>Tracheophyta</taxon>
        <taxon>Spermatophyta</taxon>
        <taxon>Magnoliopsida</taxon>
        <taxon>eudicotyledons</taxon>
        <taxon>Gunneridae</taxon>
        <taxon>Pentapetalae</taxon>
        <taxon>rosids</taxon>
        <taxon>malvids</taxon>
        <taxon>Malvales</taxon>
        <taxon>Dipterocarpaceae</taxon>
        <taxon>Rubroshorea</taxon>
    </lineage>
</organism>
<name>A0AAV5MQC6_9ROSI</name>
<proteinExistence type="inferred from homology"/>
<dbReference type="GO" id="GO:0022857">
    <property type="term" value="F:transmembrane transporter activity"/>
    <property type="evidence" value="ECO:0007669"/>
    <property type="project" value="InterPro"/>
</dbReference>
<dbReference type="InterPro" id="IPR037185">
    <property type="entry name" value="EmrE-like"/>
</dbReference>
<evidence type="ECO:0000256" key="5">
    <source>
        <dbReference type="ARBA" id="ARBA00023136"/>
    </source>
</evidence>
<feature type="transmembrane region" description="Helical" evidence="6">
    <location>
        <begin position="281"/>
        <end position="299"/>
    </location>
</feature>
<feature type="transmembrane region" description="Helical" evidence="6">
    <location>
        <begin position="185"/>
        <end position="204"/>
    </location>
</feature>
<dbReference type="InterPro" id="IPR000620">
    <property type="entry name" value="EamA_dom"/>
</dbReference>
<gene>
    <name evidence="8" type="ORF">SLEP1_g58754</name>
</gene>
<accession>A0AAV5MQC6</accession>
<keyword evidence="9" id="KW-1185">Reference proteome</keyword>
<dbReference type="AlphaFoldDB" id="A0AAV5MQC6"/>
<feature type="transmembrane region" description="Helical" evidence="6">
    <location>
        <begin position="73"/>
        <end position="92"/>
    </location>
</feature>
<feature type="transmembrane region" description="Helical" evidence="6">
    <location>
        <begin position="98"/>
        <end position="118"/>
    </location>
</feature>
<evidence type="ECO:0000256" key="2">
    <source>
        <dbReference type="ARBA" id="ARBA00007635"/>
    </source>
</evidence>
<comment type="caution">
    <text evidence="8">The sequence shown here is derived from an EMBL/GenBank/DDBJ whole genome shotgun (WGS) entry which is preliminary data.</text>
</comment>
<comment type="subcellular location">
    <subcellularLocation>
        <location evidence="1 6">Membrane</location>
        <topology evidence="1 6">Multi-pass membrane protein</topology>
    </subcellularLocation>
</comment>
<keyword evidence="4 6" id="KW-1133">Transmembrane helix</keyword>
<comment type="similarity">
    <text evidence="2 6">Belongs to the drug/metabolite transporter (DMT) superfamily. Plant drug/metabolite exporter (P-DME) (TC 2.A.7.4) family.</text>
</comment>
<dbReference type="Proteomes" id="UP001054252">
    <property type="component" value="Unassembled WGS sequence"/>
</dbReference>
<dbReference type="InterPro" id="IPR030184">
    <property type="entry name" value="WAT1-related"/>
</dbReference>
<dbReference type="PROSITE" id="PS51257">
    <property type="entry name" value="PROKAR_LIPOPROTEIN"/>
    <property type="match status" value="1"/>
</dbReference>
<feature type="transmembrane region" description="Helical" evidence="6">
    <location>
        <begin position="256"/>
        <end position="274"/>
    </location>
</feature>
<dbReference type="GO" id="GO:0016020">
    <property type="term" value="C:membrane"/>
    <property type="evidence" value="ECO:0007669"/>
    <property type="project" value="UniProtKB-SubCell"/>
</dbReference>
<protein>
    <recommendedName>
        <fullName evidence="6">WAT1-related protein</fullName>
    </recommendedName>
</protein>
<reference evidence="8 9" key="1">
    <citation type="journal article" date="2021" name="Commun. Biol.">
        <title>The genome of Shorea leprosula (Dipterocarpaceae) highlights the ecological relevance of drought in aseasonal tropical rainforests.</title>
        <authorList>
            <person name="Ng K.K.S."/>
            <person name="Kobayashi M.J."/>
            <person name="Fawcett J.A."/>
            <person name="Hatakeyama M."/>
            <person name="Paape T."/>
            <person name="Ng C.H."/>
            <person name="Ang C.C."/>
            <person name="Tnah L.H."/>
            <person name="Lee C.T."/>
            <person name="Nishiyama T."/>
            <person name="Sese J."/>
            <person name="O'Brien M.J."/>
            <person name="Copetti D."/>
            <person name="Mohd Noor M.I."/>
            <person name="Ong R.C."/>
            <person name="Putra M."/>
            <person name="Sireger I.Z."/>
            <person name="Indrioko S."/>
            <person name="Kosugi Y."/>
            <person name="Izuno A."/>
            <person name="Isagi Y."/>
            <person name="Lee S.L."/>
            <person name="Shimizu K.K."/>
        </authorList>
    </citation>
    <scope>NUCLEOTIDE SEQUENCE [LARGE SCALE GENOMIC DNA]</scope>
    <source>
        <strain evidence="8">214</strain>
    </source>
</reference>
<evidence type="ECO:0000256" key="4">
    <source>
        <dbReference type="ARBA" id="ARBA00022989"/>
    </source>
</evidence>
<feature type="transmembrane region" description="Helical" evidence="6">
    <location>
        <begin position="305"/>
        <end position="324"/>
    </location>
</feature>
<dbReference type="SUPFAM" id="SSF103481">
    <property type="entry name" value="Multidrug resistance efflux transporter EmrE"/>
    <property type="match status" value="1"/>
</dbReference>
<keyword evidence="5 6" id="KW-0472">Membrane</keyword>
<evidence type="ECO:0000313" key="9">
    <source>
        <dbReference type="Proteomes" id="UP001054252"/>
    </source>
</evidence>
<keyword evidence="3 6" id="KW-0812">Transmembrane</keyword>
<dbReference type="Pfam" id="PF00892">
    <property type="entry name" value="EamA"/>
    <property type="match status" value="2"/>
</dbReference>
<evidence type="ECO:0000256" key="6">
    <source>
        <dbReference type="RuleBase" id="RU363077"/>
    </source>
</evidence>
<evidence type="ECO:0000313" key="8">
    <source>
        <dbReference type="EMBL" id="GKV52163.1"/>
    </source>
</evidence>
<feature type="domain" description="EamA" evidence="7">
    <location>
        <begin position="13"/>
        <end position="150"/>
    </location>
</feature>
<dbReference type="PANTHER" id="PTHR31218">
    <property type="entry name" value="WAT1-RELATED PROTEIN"/>
    <property type="match status" value="1"/>
</dbReference>
<feature type="transmembrane region" description="Helical" evidence="6">
    <location>
        <begin position="39"/>
        <end position="61"/>
    </location>
</feature>
<evidence type="ECO:0000256" key="3">
    <source>
        <dbReference type="ARBA" id="ARBA00022692"/>
    </source>
</evidence>
<evidence type="ECO:0000256" key="1">
    <source>
        <dbReference type="ARBA" id="ARBA00004141"/>
    </source>
</evidence>
<sequence>MSRDFMPRLAMVLVQVVVQACYAVMNITSKLAMESGMKPLVLVAYCQIFSVILIVPFAFFMEWKTRPRITMSILFQLFLCSITTVTANQVFYVLGLEYSTATITCALYDLLPAVTFVIEVLRRLENVEIRTAAGKAKVIGTTACVVGSILLSSYHGHTMDILESSIHWEYAEKITNSSSNNETNFLGLFLIMLSCVAWAVGFILQEQLGNEFKAPYTTNAVMCFMASIECTVIGFISEHRISAWSLSPSVRLFASLYEGIVCNGLAFCLVTWSIEKKGPFYVSMFSPLSLVIVAILSSALLHEKLFIGTLSGSVLIVAGLYAVLWGKGRETEREIQG</sequence>